<dbReference type="InterPro" id="IPR001650">
    <property type="entry name" value="Helicase_C-like"/>
</dbReference>
<evidence type="ECO:0000313" key="9">
    <source>
        <dbReference type="EMBL" id="KAF9728621.1"/>
    </source>
</evidence>
<sequence>MGARVEPSGLAMEFCWNAREPSAADTNAAAYAAPHPTPSRRQHPQRRTLPDQGLIQVQISAYIVYMPTYRVLCCKVHRTGIENLDTHLLRKHGVPIEERKKFIESCAHYRIRKPKKLKAPPPGGPPIEVLGEPRDGVQCTQPACSFVTPSKDSLRIHCNKKHGLPFKLGSATLYRPVKLQSFFPASGPDRYFIVDVTKRNAEPTDSHIAASQLSARLAEWHLTKQQHEEEALVQADGLAGASCQAEPHASRTPDPAARPRRAQVATGSETRRAVGREKRQGTVDAGARDQAVAAEREETGGGPAPNGPTAEPGESSLLRKLHNKGETAAAISDSDSTEKGGADDNDPSSSEESSASSNTGRPAPGRKRADPMKDARELFPWTDEQKRLARALWGSLDSETQDDNQREDQLQVLLDSIVSFVLVTSGDKPFSNALVHYLAVLGIDINTHRPRTAKNYSYMLAGVVYCVRVLSIEKLLPAALRDEQTDEDRVRFLQCREKYLSDGSFSPMHKTTFYLHGQPIRLSLFRSMAQDLVAEVEQMLWEELLWTEKSADRFSVKLKQIVDDVTFTRRGESFVVHRNNGLKGKLEWMLDRVEKTEPGKKLQTADERFLALLMVCVHVTSGQPGRGSEITSMRFRNGLLQDRNLFIVDGDVMTVARYHKSQSQWDKPKIVPRFLPARLGQVMVIYLAYLQPFQEYMNVQVLGGSFSDYVWADDKGPWGTDRLTRALRRETGKRLGVPLNTLDYRHTAVGIGRVVVGESFSRGYQDEVGEIEETEVAEDEEDLLELQNARTTVVGITNYSVPIDIVKHLSNRSVEAFRPLSMMWHRFLGLDGAKASRRETWDCNISAGGGQKRHEREEEGDERYGRLVAVQKRQASVRDERDAAIQKAMQQVLGQVEVGFRSVEQEKALHAVLDGQTPLVVVLPTGGGKSLLFSVPACMERDAVTLVVVPYRALIEDLVSRVRKCGIDCIEWKHGEDNPASVVVVSADVAGETFSSGNFLSYANMLNSKGMLRRVVVDECHLIFTSSDWRPKLALLKNLRLLPCPIVLLTATLPPVREGELAASMLLSCAAHIRASTVRPNTRYYVSWCERGKVWEAALAMCRRQQQQLGVHQKGVVYCHSKRQCEELAEALGCQWHHAGDVDRAERLADWVRDGGLVTATSALGTGVDFPDIVYILHVGMPWSIIDFAQESGRGGRAGERVDSIVLMEKGEVEATMRRRSDDLDVQAMGTFLVGNGCRRGLMSSYLDGRAVECSDVESAACDRCGEGCREWHDWQRKASVEWQKVQEVLDEVRGGCVVCWLVGDVQTGVWQRHKVMQCTAREDLGLSGTQLDSFRRGIRDGGGSHSCRRCWISQKYCATGEDVQNACQWPNVVVPAARALASEEEGRKLIRACGFSGEFGGDWGEYAGWLGKRHKVRVWGEYFSNAMVLVIRCILFIVSSVKETVY</sequence>
<gene>
    <name evidence="9" type="ORF">PMIN01_13449</name>
</gene>
<dbReference type="Proteomes" id="UP000756921">
    <property type="component" value="Unassembled WGS sequence"/>
</dbReference>
<dbReference type="PROSITE" id="PS51194">
    <property type="entry name" value="HELICASE_CTER"/>
    <property type="match status" value="1"/>
</dbReference>
<comment type="caution">
    <text evidence="9">The sequence shown here is derived from an EMBL/GenBank/DDBJ whole genome shotgun (WGS) entry which is preliminary data.</text>
</comment>
<evidence type="ECO:0000256" key="6">
    <source>
        <dbReference type="SAM" id="MobiDB-lite"/>
    </source>
</evidence>
<feature type="compositionally biased region" description="Low complexity" evidence="6">
    <location>
        <begin position="348"/>
        <end position="357"/>
    </location>
</feature>
<dbReference type="Pfam" id="PF00270">
    <property type="entry name" value="DEAD"/>
    <property type="match status" value="1"/>
</dbReference>
<dbReference type="SMART" id="SM00490">
    <property type="entry name" value="HELICc"/>
    <property type="match status" value="1"/>
</dbReference>
<dbReference type="SMART" id="SM00487">
    <property type="entry name" value="DEXDc"/>
    <property type="match status" value="1"/>
</dbReference>
<dbReference type="GO" id="GO:0043138">
    <property type="term" value="F:3'-5' DNA helicase activity"/>
    <property type="evidence" value="ECO:0007669"/>
    <property type="project" value="UniProtKB-EC"/>
</dbReference>
<dbReference type="EC" id="5.6.2.4" evidence="5"/>
<dbReference type="GO" id="GO:0000724">
    <property type="term" value="P:double-strand break repair via homologous recombination"/>
    <property type="evidence" value="ECO:0007669"/>
    <property type="project" value="TreeGrafter"/>
</dbReference>
<dbReference type="GO" id="GO:0005694">
    <property type="term" value="C:chromosome"/>
    <property type="evidence" value="ECO:0007669"/>
    <property type="project" value="TreeGrafter"/>
</dbReference>
<evidence type="ECO:0000313" key="10">
    <source>
        <dbReference type="Proteomes" id="UP000756921"/>
    </source>
</evidence>
<dbReference type="Pfam" id="PF00271">
    <property type="entry name" value="Helicase_C"/>
    <property type="match status" value="1"/>
</dbReference>
<organism evidence="9 10">
    <name type="scientific">Paraphaeosphaeria minitans</name>
    <dbReference type="NCBI Taxonomy" id="565426"/>
    <lineage>
        <taxon>Eukaryota</taxon>
        <taxon>Fungi</taxon>
        <taxon>Dikarya</taxon>
        <taxon>Ascomycota</taxon>
        <taxon>Pezizomycotina</taxon>
        <taxon>Dothideomycetes</taxon>
        <taxon>Pleosporomycetidae</taxon>
        <taxon>Pleosporales</taxon>
        <taxon>Massarineae</taxon>
        <taxon>Didymosphaeriaceae</taxon>
        <taxon>Paraphaeosphaeria</taxon>
    </lineage>
</organism>
<evidence type="ECO:0000256" key="4">
    <source>
        <dbReference type="ARBA" id="ARBA00034617"/>
    </source>
</evidence>
<evidence type="ECO:0000256" key="1">
    <source>
        <dbReference type="ARBA" id="ARBA00005446"/>
    </source>
</evidence>
<dbReference type="Gene3D" id="3.40.50.300">
    <property type="entry name" value="P-loop containing nucleotide triphosphate hydrolases"/>
    <property type="match status" value="2"/>
</dbReference>
<dbReference type="InterPro" id="IPR027417">
    <property type="entry name" value="P-loop_NTPase"/>
</dbReference>
<dbReference type="GO" id="GO:0003676">
    <property type="term" value="F:nucleic acid binding"/>
    <property type="evidence" value="ECO:0007669"/>
    <property type="project" value="InterPro"/>
</dbReference>
<dbReference type="EMBL" id="WJXW01000019">
    <property type="protein sequence ID" value="KAF9728621.1"/>
    <property type="molecule type" value="Genomic_DNA"/>
</dbReference>
<protein>
    <recommendedName>
        <fullName evidence="5">DNA 3'-5' helicase</fullName>
        <ecNumber evidence="5">5.6.2.4</ecNumber>
    </recommendedName>
</protein>
<evidence type="ECO:0000259" key="8">
    <source>
        <dbReference type="PROSITE" id="PS51194"/>
    </source>
</evidence>
<accession>A0A9P6KJJ4</accession>
<evidence type="ECO:0000256" key="2">
    <source>
        <dbReference type="ARBA" id="ARBA00022741"/>
    </source>
</evidence>
<keyword evidence="3" id="KW-0067">ATP-binding</keyword>
<dbReference type="InterPro" id="IPR014001">
    <property type="entry name" value="Helicase_ATP-bd"/>
</dbReference>
<feature type="domain" description="Helicase ATP-binding" evidence="7">
    <location>
        <begin position="910"/>
        <end position="1071"/>
    </location>
</feature>
<dbReference type="GO" id="GO:0005737">
    <property type="term" value="C:cytoplasm"/>
    <property type="evidence" value="ECO:0007669"/>
    <property type="project" value="TreeGrafter"/>
</dbReference>
<comment type="similarity">
    <text evidence="1">Belongs to the helicase family. RecQ subfamily.</text>
</comment>
<dbReference type="GO" id="GO:0009378">
    <property type="term" value="F:four-way junction helicase activity"/>
    <property type="evidence" value="ECO:0007669"/>
    <property type="project" value="TreeGrafter"/>
</dbReference>
<dbReference type="OrthoDB" id="3943268at2759"/>
<dbReference type="PANTHER" id="PTHR13710">
    <property type="entry name" value="DNA HELICASE RECQ FAMILY MEMBER"/>
    <property type="match status" value="1"/>
</dbReference>
<dbReference type="InterPro" id="IPR011545">
    <property type="entry name" value="DEAD/DEAH_box_helicase_dom"/>
</dbReference>
<evidence type="ECO:0000256" key="5">
    <source>
        <dbReference type="ARBA" id="ARBA00034808"/>
    </source>
</evidence>
<comment type="catalytic activity">
    <reaction evidence="4">
        <text>Couples ATP hydrolysis with the unwinding of duplex DNA by translocating in the 3'-5' direction.</text>
        <dbReference type="EC" id="5.6.2.4"/>
    </reaction>
</comment>
<evidence type="ECO:0000259" key="7">
    <source>
        <dbReference type="PROSITE" id="PS51192"/>
    </source>
</evidence>
<dbReference type="PROSITE" id="PS51192">
    <property type="entry name" value="HELICASE_ATP_BIND_1"/>
    <property type="match status" value="1"/>
</dbReference>
<feature type="region of interest" description="Disordered" evidence="6">
    <location>
        <begin position="239"/>
        <end position="372"/>
    </location>
</feature>
<dbReference type="SUPFAM" id="SSF52540">
    <property type="entry name" value="P-loop containing nucleoside triphosphate hydrolases"/>
    <property type="match status" value="1"/>
</dbReference>
<feature type="compositionally biased region" description="Basic and acidic residues" evidence="6">
    <location>
        <begin position="269"/>
        <end position="281"/>
    </location>
</feature>
<proteinExistence type="inferred from homology"/>
<name>A0A9P6KJJ4_9PLEO</name>
<keyword evidence="2" id="KW-0547">Nucleotide-binding</keyword>
<feature type="domain" description="Helicase C-terminal" evidence="8">
    <location>
        <begin position="1105"/>
        <end position="1246"/>
    </location>
</feature>
<dbReference type="GO" id="GO:0005524">
    <property type="term" value="F:ATP binding"/>
    <property type="evidence" value="ECO:0007669"/>
    <property type="project" value="UniProtKB-KW"/>
</dbReference>
<evidence type="ECO:0000256" key="3">
    <source>
        <dbReference type="ARBA" id="ARBA00022840"/>
    </source>
</evidence>
<reference evidence="9" key="1">
    <citation type="journal article" date="2020" name="Mol. Plant Microbe Interact.">
        <title>Genome Sequence of the Biocontrol Agent Coniothyrium minitans strain Conio (IMI 134523).</title>
        <authorList>
            <person name="Patel D."/>
            <person name="Shittu T.A."/>
            <person name="Baroncelli R."/>
            <person name="Muthumeenakshi S."/>
            <person name="Osborne T.H."/>
            <person name="Janganan T.K."/>
            <person name="Sreenivasaprasad S."/>
        </authorList>
    </citation>
    <scope>NUCLEOTIDE SEQUENCE</scope>
    <source>
        <strain evidence="9">Conio</strain>
    </source>
</reference>
<dbReference type="InterPro" id="IPR022698">
    <property type="entry name" value="OrsD"/>
</dbReference>
<keyword evidence="10" id="KW-1185">Reference proteome</keyword>
<dbReference type="PANTHER" id="PTHR13710:SF154">
    <property type="entry name" value="RECQ HELICASE, PUTATIVE (AFU_ORTHOLOGUE AFUA_6G14720)-RELATED"/>
    <property type="match status" value="1"/>
</dbReference>
<dbReference type="Pfam" id="PF12013">
    <property type="entry name" value="OrsD"/>
    <property type="match status" value="1"/>
</dbReference>